<dbReference type="GO" id="GO:0008076">
    <property type="term" value="C:voltage-gated potassium channel complex"/>
    <property type="evidence" value="ECO:0007669"/>
    <property type="project" value="InterPro"/>
</dbReference>
<feature type="transmembrane region" description="Helical" evidence="12">
    <location>
        <begin position="26"/>
        <end position="45"/>
    </location>
</feature>
<keyword evidence="8" id="KW-0406">Ion transport</keyword>
<dbReference type="Pfam" id="PF00520">
    <property type="entry name" value="Ion_trans"/>
    <property type="match status" value="1"/>
</dbReference>
<feature type="transmembrane region" description="Helical" evidence="12">
    <location>
        <begin position="202"/>
        <end position="222"/>
    </location>
</feature>
<sequence>MVVLFFLIVFMIDTFPQYRIWAHWRTIARSVNLATAIFFAIEWVLRFYSFRNPLKYLIQPLSILDLLGIIPGFIYFYDDRANFLGRAKWLRALQVLRVLRVLRLTEYSVELYVTLRTLRKSLFQILVVMMVIAIILITSCFLMFFAENDRLDEDNVQWLRKNHGVTEPSPFQNVFFCLYWGFATITTVGYGDYTPVSPWGQVIASVSMFLGVFTIVFPTSIISNNFSTEWEAFHKAQKIHEQRMLQHEYEHRKRDLARVWSYANRTYDPSIGGGSSGGGDGGNGSNPDGGTLPEGSPNTVNGISEKTSVHSPDSSTGLFVSDSKEDDFGGNDVEQKVQDTSQPHALKYPPPQSGSDVELDAHLMSKTGGKMAPFEYNRIIEITKKVEKNLGIPGVSLDEINTDSEVNQSLVVNAMYSKLYNDAFSTLCQRMLVRLLSHGQFGSVDEIASFLQRKPTNLDASDEWPHDERLTMLEYKLLCYVFENISQSNFPIPELHRSGDDPAVNMNDQTVFKPVVKAAKKRIKSKIAHAYQHLPLSREPSHQS</sequence>
<dbReference type="InterPro" id="IPR005821">
    <property type="entry name" value="Ion_trans_dom"/>
</dbReference>
<dbReference type="Gene3D" id="1.10.287.70">
    <property type="match status" value="1"/>
</dbReference>
<comment type="caution">
    <text evidence="14">The sequence shown here is derived from an EMBL/GenBank/DDBJ whole genome shotgun (WGS) entry which is preliminary data.</text>
</comment>
<dbReference type="PANTHER" id="PTHR11537">
    <property type="entry name" value="VOLTAGE-GATED POTASSIUM CHANNEL"/>
    <property type="match status" value="1"/>
</dbReference>
<keyword evidence="7 12" id="KW-1133">Transmembrane helix</keyword>
<evidence type="ECO:0000256" key="11">
    <source>
        <dbReference type="SAM" id="MobiDB-lite"/>
    </source>
</evidence>
<gene>
    <name evidence="14" type="ORF">GGI15_003335</name>
</gene>
<evidence type="ECO:0000256" key="10">
    <source>
        <dbReference type="ARBA" id="ARBA00023303"/>
    </source>
</evidence>
<dbReference type="OrthoDB" id="415460at2759"/>
<keyword evidence="6" id="KW-0630">Potassium</keyword>
<feature type="region of interest" description="Disordered" evidence="11">
    <location>
        <begin position="271"/>
        <end position="357"/>
    </location>
</feature>
<keyword evidence="5" id="KW-0631">Potassium channel</keyword>
<keyword evidence="4 12" id="KW-0812">Transmembrane</keyword>
<evidence type="ECO:0000313" key="15">
    <source>
        <dbReference type="Proteomes" id="UP001140172"/>
    </source>
</evidence>
<keyword evidence="15" id="KW-1185">Reference proteome</keyword>
<dbReference type="EMBL" id="JANBUM010000223">
    <property type="protein sequence ID" value="KAJ2781073.1"/>
    <property type="molecule type" value="Genomic_DNA"/>
</dbReference>
<evidence type="ECO:0000256" key="1">
    <source>
        <dbReference type="ARBA" id="ARBA00004141"/>
    </source>
</evidence>
<feature type="compositionally biased region" description="Polar residues" evidence="11">
    <location>
        <begin position="296"/>
        <end position="318"/>
    </location>
</feature>
<evidence type="ECO:0000313" key="14">
    <source>
        <dbReference type="EMBL" id="KAJ2781073.1"/>
    </source>
</evidence>
<keyword evidence="10" id="KW-0407">Ion channel</keyword>
<feature type="transmembrane region" description="Helical" evidence="12">
    <location>
        <begin position="171"/>
        <end position="190"/>
    </location>
</feature>
<reference evidence="14" key="1">
    <citation type="submission" date="2022-07" db="EMBL/GenBank/DDBJ databases">
        <title>Phylogenomic reconstructions and comparative analyses of Kickxellomycotina fungi.</title>
        <authorList>
            <person name="Reynolds N.K."/>
            <person name="Stajich J.E."/>
            <person name="Barry K."/>
            <person name="Grigoriev I.V."/>
            <person name="Crous P."/>
            <person name="Smith M.E."/>
        </authorList>
    </citation>
    <scope>NUCLEOTIDE SEQUENCE</scope>
    <source>
        <strain evidence="14">BCRC 34489</strain>
    </source>
</reference>
<comment type="subcellular location">
    <subcellularLocation>
        <location evidence="1">Membrane</location>
        <topology evidence="1">Multi-pass membrane protein</topology>
    </subcellularLocation>
</comment>
<evidence type="ECO:0000256" key="9">
    <source>
        <dbReference type="ARBA" id="ARBA00023136"/>
    </source>
</evidence>
<evidence type="ECO:0000256" key="6">
    <source>
        <dbReference type="ARBA" id="ARBA00022958"/>
    </source>
</evidence>
<accession>A0A9W8HD12</accession>
<feature type="compositionally biased region" description="Basic and acidic residues" evidence="11">
    <location>
        <begin position="322"/>
        <end position="337"/>
    </location>
</feature>
<evidence type="ECO:0000256" key="5">
    <source>
        <dbReference type="ARBA" id="ARBA00022826"/>
    </source>
</evidence>
<evidence type="ECO:0000256" key="3">
    <source>
        <dbReference type="ARBA" id="ARBA00022538"/>
    </source>
</evidence>
<organism evidence="14 15">
    <name type="scientific">Coemansia interrupta</name>
    <dbReference type="NCBI Taxonomy" id="1126814"/>
    <lineage>
        <taxon>Eukaryota</taxon>
        <taxon>Fungi</taxon>
        <taxon>Fungi incertae sedis</taxon>
        <taxon>Zoopagomycota</taxon>
        <taxon>Kickxellomycotina</taxon>
        <taxon>Kickxellomycetes</taxon>
        <taxon>Kickxellales</taxon>
        <taxon>Kickxellaceae</taxon>
        <taxon>Coemansia</taxon>
    </lineage>
</organism>
<dbReference type="Proteomes" id="UP001140172">
    <property type="component" value="Unassembled WGS sequence"/>
</dbReference>
<dbReference type="AlphaFoldDB" id="A0A9W8HD12"/>
<dbReference type="PRINTS" id="PR00169">
    <property type="entry name" value="KCHANNEL"/>
</dbReference>
<keyword evidence="3" id="KW-0633">Potassium transport</keyword>
<keyword evidence="9 12" id="KW-0472">Membrane</keyword>
<dbReference type="PANTHER" id="PTHR11537:SF254">
    <property type="entry name" value="POTASSIUM VOLTAGE-GATED CHANNEL PROTEIN SHAB"/>
    <property type="match status" value="1"/>
</dbReference>
<dbReference type="GO" id="GO:0005249">
    <property type="term" value="F:voltage-gated potassium channel activity"/>
    <property type="evidence" value="ECO:0007669"/>
    <property type="project" value="InterPro"/>
</dbReference>
<evidence type="ECO:0000259" key="13">
    <source>
        <dbReference type="Pfam" id="PF00520"/>
    </source>
</evidence>
<feature type="domain" description="Ion transport" evidence="13">
    <location>
        <begin position="2"/>
        <end position="228"/>
    </location>
</feature>
<name>A0A9W8HD12_9FUNG</name>
<evidence type="ECO:0000256" key="8">
    <source>
        <dbReference type="ARBA" id="ARBA00023065"/>
    </source>
</evidence>
<dbReference type="GO" id="GO:0001508">
    <property type="term" value="P:action potential"/>
    <property type="evidence" value="ECO:0007669"/>
    <property type="project" value="TreeGrafter"/>
</dbReference>
<feature type="non-terminal residue" evidence="14">
    <location>
        <position position="544"/>
    </location>
</feature>
<proteinExistence type="predicted"/>
<keyword evidence="2" id="KW-0813">Transport</keyword>
<dbReference type="InterPro" id="IPR028325">
    <property type="entry name" value="VG_K_chnl"/>
</dbReference>
<evidence type="ECO:0000256" key="4">
    <source>
        <dbReference type="ARBA" id="ARBA00022692"/>
    </source>
</evidence>
<evidence type="ECO:0000256" key="2">
    <source>
        <dbReference type="ARBA" id="ARBA00022448"/>
    </source>
</evidence>
<feature type="transmembrane region" description="Helical" evidence="12">
    <location>
        <begin position="57"/>
        <end position="77"/>
    </location>
</feature>
<feature type="compositionally biased region" description="Gly residues" evidence="11">
    <location>
        <begin position="271"/>
        <end position="284"/>
    </location>
</feature>
<protein>
    <recommendedName>
        <fullName evidence="13">Ion transport domain-containing protein</fullName>
    </recommendedName>
</protein>
<dbReference type="SUPFAM" id="SSF81324">
    <property type="entry name" value="Voltage-gated potassium channels"/>
    <property type="match status" value="1"/>
</dbReference>
<evidence type="ECO:0000256" key="12">
    <source>
        <dbReference type="SAM" id="Phobius"/>
    </source>
</evidence>
<feature type="transmembrane region" description="Helical" evidence="12">
    <location>
        <begin position="122"/>
        <end position="146"/>
    </location>
</feature>
<evidence type="ECO:0000256" key="7">
    <source>
        <dbReference type="ARBA" id="ARBA00022989"/>
    </source>
</evidence>